<comment type="cofactor">
    <cofactor evidence="17">
        <name>Co(2+)</name>
        <dbReference type="ChEBI" id="CHEBI:48828"/>
    </cofactor>
    <cofactor evidence="17">
        <name>Zn(2+)</name>
        <dbReference type="ChEBI" id="CHEBI:29105"/>
    </cofactor>
    <text evidence="17">Binds 1 divalent metal cation per subunit. Can use either Co(2+) or Zn(2+).</text>
</comment>
<feature type="binding site" evidence="17">
    <location>
        <begin position="109"/>
        <end position="113"/>
    </location>
    <ligand>
        <name>NAD(+)</name>
        <dbReference type="ChEBI" id="CHEBI:57540"/>
    </ligand>
</feature>
<keyword evidence="13 17" id="KW-0520">NAD</keyword>
<evidence type="ECO:0000313" key="21">
    <source>
        <dbReference type="Proteomes" id="UP001597343"/>
    </source>
</evidence>
<evidence type="ECO:0000256" key="14">
    <source>
        <dbReference type="ARBA" id="ARBA00023141"/>
    </source>
</evidence>
<evidence type="ECO:0000256" key="11">
    <source>
        <dbReference type="ARBA" id="ARBA00022741"/>
    </source>
</evidence>
<dbReference type="Gene3D" id="3.40.50.1970">
    <property type="match status" value="1"/>
</dbReference>
<evidence type="ECO:0000256" key="16">
    <source>
        <dbReference type="ARBA" id="ARBA00023285"/>
    </source>
</evidence>
<evidence type="ECO:0000256" key="8">
    <source>
        <dbReference type="ARBA" id="ARBA00022490"/>
    </source>
</evidence>
<dbReference type="PANTHER" id="PTHR43622">
    <property type="entry name" value="3-DEHYDROQUINATE SYNTHASE"/>
    <property type="match status" value="1"/>
</dbReference>
<evidence type="ECO:0000256" key="5">
    <source>
        <dbReference type="ARBA" id="ARBA00005412"/>
    </source>
</evidence>
<name>A0ABW4ZYP5_9BACL</name>
<dbReference type="Proteomes" id="UP001597343">
    <property type="component" value="Unassembled WGS sequence"/>
</dbReference>
<dbReference type="InterPro" id="IPR050071">
    <property type="entry name" value="Dehydroquinate_synthase"/>
</dbReference>
<feature type="binding site" evidence="17">
    <location>
        <position position="154"/>
    </location>
    <ligand>
        <name>NAD(+)</name>
        <dbReference type="ChEBI" id="CHEBI:57540"/>
    </ligand>
</feature>
<dbReference type="NCBIfam" id="TIGR01357">
    <property type="entry name" value="aroB"/>
    <property type="match status" value="1"/>
</dbReference>
<dbReference type="InterPro" id="IPR030960">
    <property type="entry name" value="DHQS/DOIS_N"/>
</dbReference>
<dbReference type="RefSeq" id="WP_386047692.1">
    <property type="nucleotide sequence ID" value="NZ_JBHUIO010000009.1"/>
</dbReference>
<evidence type="ECO:0000256" key="17">
    <source>
        <dbReference type="HAMAP-Rule" id="MF_00110"/>
    </source>
</evidence>
<keyword evidence="9 17" id="KW-0028">Amino-acid biosynthesis</keyword>
<dbReference type="InterPro" id="IPR056179">
    <property type="entry name" value="DHQS_C"/>
</dbReference>
<keyword evidence="21" id="KW-1185">Reference proteome</keyword>
<keyword evidence="8 17" id="KW-0963">Cytoplasm</keyword>
<evidence type="ECO:0000256" key="7">
    <source>
        <dbReference type="ARBA" id="ARBA00017684"/>
    </source>
</evidence>
<comment type="catalytic activity">
    <reaction evidence="1 17">
        <text>7-phospho-2-dehydro-3-deoxy-D-arabino-heptonate = 3-dehydroquinate + phosphate</text>
        <dbReference type="Rhea" id="RHEA:21968"/>
        <dbReference type="ChEBI" id="CHEBI:32364"/>
        <dbReference type="ChEBI" id="CHEBI:43474"/>
        <dbReference type="ChEBI" id="CHEBI:58394"/>
        <dbReference type="EC" id="4.2.3.4"/>
    </reaction>
</comment>
<keyword evidence="12 17" id="KW-0862">Zinc</keyword>
<comment type="caution">
    <text evidence="17">Lacks conserved residue(s) required for the propagation of feature annotation.</text>
</comment>
<feature type="binding site" evidence="17">
    <location>
        <position position="250"/>
    </location>
    <ligand>
        <name>Zn(2+)</name>
        <dbReference type="ChEBI" id="CHEBI:29105"/>
    </ligand>
</feature>
<gene>
    <name evidence="17 20" type="primary">aroB</name>
    <name evidence="20" type="ORF">ACFSOY_14265</name>
</gene>
<dbReference type="Gene3D" id="1.20.1090.10">
    <property type="entry name" value="Dehydroquinate synthase-like - alpha domain"/>
    <property type="match status" value="1"/>
</dbReference>
<dbReference type="EMBL" id="JBHUIO010000009">
    <property type="protein sequence ID" value="MFD2171128.1"/>
    <property type="molecule type" value="Genomic_DNA"/>
</dbReference>
<evidence type="ECO:0000256" key="3">
    <source>
        <dbReference type="ARBA" id="ARBA00004496"/>
    </source>
</evidence>
<feature type="binding site" evidence="17">
    <location>
        <position position="145"/>
    </location>
    <ligand>
        <name>NAD(+)</name>
        <dbReference type="ChEBI" id="CHEBI:57540"/>
    </ligand>
</feature>
<keyword evidence="16 17" id="KW-0170">Cobalt</keyword>
<dbReference type="PIRSF" id="PIRSF001455">
    <property type="entry name" value="DHQ_synth"/>
    <property type="match status" value="1"/>
</dbReference>
<feature type="binding site" evidence="17">
    <location>
        <position position="187"/>
    </location>
    <ligand>
        <name>Zn(2+)</name>
        <dbReference type="ChEBI" id="CHEBI:29105"/>
    </ligand>
</feature>
<evidence type="ECO:0000256" key="13">
    <source>
        <dbReference type="ARBA" id="ARBA00023027"/>
    </source>
</evidence>
<feature type="binding site" evidence="17">
    <location>
        <begin position="133"/>
        <end position="134"/>
    </location>
    <ligand>
        <name>NAD(+)</name>
        <dbReference type="ChEBI" id="CHEBI:57540"/>
    </ligand>
</feature>
<dbReference type="Pfam" id="PF01761">
    <property type="entry name" value="DHQ_synthase"/>
    <property type="match status" value="1"/>
</dbReference>
<keyword evidence="11 17" id="KW-0547">Nucleotide-binding</keyword>
<comment type="cofactor">
    <cofactor evidence="2 17">
        <name>NAD(+)</name>
        <dbReference type="ChEBI" id="CHEBI:57540"/>
    </cofactor>
</comment>
<comment type="caution">
    <text evidence="20">The sequence shown here is derived from an EMBL/GenBank/DDBJ whole genome shotgun (WGS) entry which is preliminary data.</text>
</comment>
<dbReference type="SUPFAM" id="SSF56796">
    <property type="entry name" value="Dehydroquinate synthase-like"/>
    <property type="match status" value="1"/>
</dbReference>
<feature type="domain" description="3-dehydroquinate synthase N-terminal" evidence="18">
    <location>
        <begin position="71"/>
        <end position="182"/>
    </location>
</feature>
<protein>
    <recommendedName>
        <fullName evidence="7 17">3-dehydroquinate synthase</fullName>
        <shortName evidence="17">DHQS</shortName>
        <ecNumber evidence="6 17">4.2.3.4</ecNumber>
    </recommendedName>
</protein>
<dbReference type="GO" id="GO:0003856">
    <property type="term" value="F:3-dehydroquinate synthase activity"/>
    <property type="evidence" value="ECO:0007669"/>
    <property type="project" value="UniProtKB-EC"/>
</dbReference>
<keyword evidence="15 17" id="KW-0456">Lyase</keyword>
<evidence type="ECO:0000256" key="10">
    <source>
        <dbReference type="ARBA" id="ARBA00022723"/>
    </source>
</evidence>
<evidence type="ECO:0000256" key="6">
    <source>
        <dbReference type="ARBA" id="ARBA00013031"/>
    </source>
</evidence>
<dbReference type="InterPro" id="IPR016037">
    <property type="entry name" value="DHQ_synth_AroB"/>
</dbReference>
<feature type="binding site" evidence="17">
    <location>
        <position position="267"/>
    </location>
    <ligand>
        <name>Zn(2+)</name>
        <dbReference type="ChEBI" id="CHEBI:29105"/>
    </ligand>
</feature>
<reference evidence="21" key="1">
    <citation type="journal article" date="2019" name="Int. J. Syst. Evol. Microbiol.">
        <title>The Global Catalogue of Microorganisms (GCM) 10K type strain sequencing project: providing services to taxonomists for standard genome sequencing and annotation.</title>
        <authorList>
            <consortium name="The Broad Institute Genomics Platform"/>
            <consortium name="The Broad Institute Genome Sequencing Center for Infectious Disease"/>
            <person name="Wu L."/>
            <person name="Ma J."/>
        </authorList>
    </citation>
    <scope>NUCLEOTIDE SEQUENCE [LARGE SCALE GENOMIC DNA]</scope>
    <source>
        <strain evidence="21">CGMCC 1.13574</strain>
    </source>
</reference>
<comment type="pathway">
    <text evidence="4 17">Metabolic intermediate biosynthesis; chorismate biosynthesis; chorismate from D-erythrose 4-phosphate and phosphoenolpyruvate: step 2/7.</text>
</comment>
<dbReference type="InterPro" id="IPR030963">
    <property type="entry name" value="DHQ_synth_fam"/>
</dbReference>
<evidence type="ECO:0000256" key="4">
    <source>
        <dbReference type="ARBA" id="ARBA00004661"/>
    </source>
</evidence>
<dbReference type="Pfam" id="PF24621">
    <property type="entry name" value="DHQS_C"/>
    <property type="match status" value="1"/>
</dbReference>
<organism evidence="20 21">
    <name type="scientific">Tumebacillus lipolyticus</name>
    <dbReference type="NCBI Taxonomy" id="1280370"/>
    <lineage>
        <taxon>Bacteria</taxon>
        <taxon>Bacillati</taxon>
        <taxon>Bacillota</taxon>
        <taxon>Bacilli</taxon>
        <taxon>Bacillales</taxon>
        <taxon>Alicyclobacillaceae</taxon>
        <taxon>Tumebacillus</taxon>
    </lineage>
</organism>
<proteinExistence type="inferred from homology"/>
<dbReference type="PANTHER" id="PTHR43622:SF7">
    <property type="entry name" value="3-DEHYDROQUINATE SYNTHASE, CHLOROPLASTIC"/>
    <property type="match status" value="1"/>
</dbReference>
<evidence type="ECO:0000259" key="19">
    <source>
        <dbReference type="Pfam" id="PF24621"/>
    </source>
</evidence>
<comment type="function">
    <text evidence="17">Catalyzes the conversion of 3-deoxy-D-arabino-heptulosonate 7-phosphate (DAHP) to dehydroquinate (DHQ).</text>
</comment>
<sequence length="365" mass="39273">MIRERVDTGHSRYEILIGTGLLGQTGQLLLELSVNRSSRHLIVTDEQVRAAGHLTPLLASLQAAGYEAELFVIPAGEASKRLELAERAFEFAYEAGLDRRSVVLALGGGVVGDFAGFLAATYMRGIPFVQLPTTLLAHDSAVGGKVAVNLSSAKNIIGAFHQPLAVIYDIDALSTLPLREMRSGYAEAIKHGIIRDAELFAWIEARTEQILANDPQVMAELLARSCRIKAEVVSADEREHGVRAILNFGHTIGHAVESLAGYGRLRHGEAIAIGMICAAELSVKMGLCTPDAAEAIASVVKAAGLPTQIPRDLDADELLSSIKRDKKATGGTLTFVLMRAIGKVEIVKDVPEKLVRDVIEDRRES</sequence>
<evidence type="ECO:0000256" key="9">
    <source>
        <dbReference type="ARBA" id="ARBA00022605"/>
    </source>
</evidence>
<evidence type="ECO:0000256" key="12">
    <source>
        <dbReference type="ARBA" id="ARBA00022833"/>
    </source>
</evidence>
<evidence type="ECO:0000256" key="1">
    <source>
        <dbReference type="ARBA" id="ARBA00001393"/>
    </source>
</evidence>
<keyword evidence="10 17" id="KW-0479">Metal-binding</keyword>
<comment type="similarity">
    <text evidence="5 17">Belongs to the sugar phosphate cyclases superfamily. Dehydroquinate synthase family.</text>
</comment>
<feature type="domain" description="3-dehydroquinate synthase C-terminal" evidence="19">
    <location>
        <begin position="184"/>
        <end position="328"/>
    </location>
</feature>
<evidence type="ECO:0000256" key="2">
    <source>
        <dbReference type="ARBA" id="ARBA00001911"/>
    </source>
</evidence>
<comment type="subcellular location">
    <subcellularLocation>
        <location evidence="3 17">Cytoplasm</location>
    </subcellularLocation>
</comment>
<keyword evidence="14 17" id="KW-0057">Aromatic amino acid biosynthesis</keyword>
<dbReference type="EC" id="4.2.3.4" evidence="6 17"/>
<dbReference type="HAMAP" id="MF_00110">
    <property type="entry name" value="DHQ_synthase"/>
    <property type="match status" value="1"/>
</dbReference>
<dbReference type="CDD" id="cd08195">
    <property type="entry name" value="DHQS"/>
    <property type="match status" value="1"/>
</dbReference>
<evidence type="ECO:0000313" key="20">
    <source>
        <dbReference type="EMBL" id="MFD2171128.1"/>
    </source>
</evidence>
<evidence type="ECO:0000259" key="18">
    <source>
        <dbReference type="Pfam" id="PF01761"/>
    </source>
</evidence>
<accession>A0ABW4ZYP5</accession>
<evidence type="ECO:0000256" key="15">
    <source>
        <dbReference type="ARBA" id="ARBA00023239"/>
    </source>
</evidence>